<dbReference type="PANTHER" id="PTHR21666">
    <property type="entry name" value="PEPTIDASE-RELATED"/>
    <property type="match status" value="1"/>
</dbReference>
<organism evidence="4 5">
    <name type="scientific">Oceanospirillum linum</name>
    <dbReference type="NCBI Taxonomy" id="966"/>
    <lineage>
        <taxon>Bacteria</taxon>
        <taxon>Pseudomonadati</taxon>
        <taxon>Pseudomonadota</taxon>
        <taxon>Gammaproteobacteria</taxon>
        <taxon>Oceanospirillales</taxon>
        <taxon>Oceanospirillaceae</taxon>
        <taxon>Oceanospirillum</taxon>
    </lineage>
</organism>
<dbReference type="STRING" id="966.BTA35_0202600"/>
<accession>A0A1T1HEY5</accession>
<keyword evidence="5" id="KW-1185">Reference proteome</keyword>
<dbReference type="InterPro" id="IPR016047">
    <property type="entry name" value="M23ase_b-sheet_dom"/>
</dbReference>
<keyword evidence="1" id="KW-0175">Coiled coil</keyword>
<evidence type="ECO:0000256" key="1">
    <source>
        <dbReference type="SAM" id="Coils"/>
    </source>
</evidence>
<feature type="transmembrane region" description="Helical" evidence="2">
    <location>
        <begin position="21"/>
        <end position="46"/>
    </location>
</feature>
<keyword evidence="2" id="KW-0472">Membrane</keyword>
<dbReference type="PANTHER" id="PTHR21666:SF291">
    <property type="entry name" value="STAGE II SPORULATION PROTEIN Q"/>
    <property type="match status" value="1"/>
</dbReference>
<dbReference type="InterPro" id="IPR011055">
    <property type="entry name" value="Dup_hybrid_motif"/>
</dbReference>
<dbReference type="Gene3D" id="2.70.70.10">
    <property type="entry name" value="Glucose Permease (Domain IIA)"/>
    <property type="match status" value="1"/>
</dbReference>
<dbReference type="Pfam" id="PF01551">
    <property type="entry name" value="Peptidase_M23"/>
    <property type="match status" value="1"/>
</dbReference>
<dbReference type="InterPro" id="IPR050570">
    <property type="entry name" value="Cell_wall_metabolism_enzyme"/>
</dbReference>
<evidence type="ECO:0000259" key="3">
    <source>
        <dbReference type="Pfam" id="PF01551"/>
    </source>
</evidence>
<feature type="domain" description="M23ase beta-sheet core" evidence="3">
    <location>
        <begin position="207"/>
        <end position="300"/>
    </location>
</feature>
<proteinExistence type="predicted"/>
<name>A0A1T1HEY5_OCELI</name>
<feature type="coiled-coil region" evidence="1">
    <location>
        <begin position="58"/>
        <end position="103"/>
    </location>
</feature>
<gene>
    <name evidence="4" type="ORF">BTA35_0202600</name>
</gene>
<reference evidence="4" key="1">
    <citation type="submission" date="2017-02" db="EMBL/GenBank/DDBJ databases">
        <title>Draft Genome Sequence of the Salt Water Bacterium Oceanospirillum linum ATCC 11336.</title>
        <authorList>
            <person name="Trachtenberg A.M."/>
            <person name="Carney J.G."/>
            <person name="Linnane J.D."/>
            <person name="Rheaume B.A."/>
            <person name="Pitts N.L."/>
            <person name="Mykles D.L."/>
            <person name="Maclea K.S."/>
        </authorList>
    </citation>
    <scope>NUCLEOTIDE SEQUENCE [LARGE SCALE GENOMIC DNA]</scope>
    <source>
        <strain evidence="4">ATCC 11336</strain>
    </source>
</reference>
<protein>
    <recommendedName>
        <fullName evidence="3">M23ase beta-sheet core domain-containing protein</fullName>
    </recommendedName>
</protein>
<dbReference type="AlphaFoldDB" id="A0A1T1HEY5"/>
<dbReference type="RefSeq" id="WP_077242854.1">
    <property type="nucleotide sequence ID" value="NZ_FXTS01000001.1"/>
</dbReference>
<dbReference type="EMBL" id="MTSD02000001">
    <property type="protein sequence ID" value="OOV88419.1"/>
    <property type="molecule type" value="Genomic_DNA"/>
</dbReference>
<comment type="caution">
    <text evidence="4">The sequence shown here is derived from an EMBL/GenBank/DDBJ whole genome shotgun (WGS) entry which is preliminary data.</text>
</comment>
<dbReference type="Proteomes" id="UP000190064">
    <property type="component" value="Unassembled WGS sequence"/>
</dbReference>
<dbReference type="SUPFAM" id="SSF51261">
    <property type="entry name" value="Duplicated hybrid motif"/>
    <property type="match status" value="1"/>
</dbReference>
<evidence type="ECO:0000313" key="5">
    <source>
        <dbReference type="Proteomes" id="UP000190064"/>
    </source>
</evidence>
<dbReference type="GO" id="GO:0004222">
    <property type="term" value="F:metalloendopeptidase activity"/>
    <property type="evidence" value="ECO:0007669"/>
    <property type="project" value="TreeGrafter"/>
</dbReference>
<evidence type="ECO:0000313" key="4">
    <source>
        <dbReference type="EMBL" id="OOV88419.1"/>
    </source>
</evidence>
<evidence type="ECO:0000256" key="2">
    <source>
        <dbReference type="SAM" id="Phobius"/>
    </source>
</evidence>
<dbReference type="FunFam" id="2.70.70.10:FF:000006">
    <property type="entry name" value="M23 family peptidase"/>
    <property type="match status" value="1"/>
</dbReference>
<keyword evidence="2" id="KW-1133">Transmembrane helix</keyword>
<sequence length="309" mass="34256">MNIVIFNDSHSASKNLHIPGWMIGVLLTVFIFAPLSVGSVGLYMALNNESPLLTEESAQEWLQDIRKQKEDIDVLRRNSQEQLDALTVRIAELQARLVRLDALGKRLTHIADLEEGEFDFDRTPPVGGPEAMEMGVSVEVDDFVSTIDDLARTIDDREQQLQVIESLLGSRKIQDDVFIAGRPIKKGWLSSKYGKRTDPFTGRIAWHEGVDFAGKDGSDVIAVAAGVVTWAGPRYGYGLLVEVDHGDGYTTRYAHNKKALVKPGDIVSKGQVLSLMGSSGRSTGPHVHYEVRHRGRSMDPAKFIYRASR</sequence>
<keyword evidence="2" id="KW-0812">Transmembrane</keyword>
<dbReference type="CDD" id="cd12797">
    <property type="entry name" value="M23_peptidase"/>
    <property type="match status" value="1"/>
</dbReference>